<dbReference type="Proteomes" id="UP001497457">
    <property type="component" value="Chromosome 19rd"/>
</dbReference>
<dbReference type="InterPro" id="IPR001611">
    <property type="entry name" value="Leu-rich_rpt"/>
</dbReference>
<sequence length="394" mass="43938">MLCPQGAAAILLILFVTHTLSSSSVHARPISGEGCIASERKALISFKENFIDPAGRLSSWRGVDCCQWKGVRCDNRTGHVVKLDIHGDDNYSQAIVLRQRGEMSSSISALRHLRYLDLSLNDFNQTSIPLFLGTLSNLRYLNLSYGDFMGSVPSQLGNLSRLQYLDLRYGGYLQVSDLSWLPRLSSLESLDMSGLDLSSARDWDRKVNMLPNLKTLSLCNCYFSRPISSTVSTILPHSNLTHLEILDLSYSTFYSSLQDNWFWDVTTIKELYLSGCGLSGPTIPNGLGNMSSLEVLHLGFNFLSGIMPTTLPNLCNLQLLNFSFNYIDVDLDMMKRLLECSWNKLRKLDFQGAYLTGQLPVWIGNLTNLNYLDISQSSLVGHVPPGLGNLRSLS</sequence>
<evidence type="ECO:0000256" key="8">
    <source>
        <dbReference type="ARBA" id="ARBA00022989"/>
    </source>
</evidence>
<dbReference type="InterPro" id="IPR013210">
    <property type="entry name" value="LRR_N_plant-typ"/>
</dbReference>
<evidence type="ECO:0000256" key="7">
    <source>
        <dbReference type="ARBA" id="ARBA00022737"/>
    </source>
</evidence>
<dbReference type="GO" id="GO:0005886">
    <property type="term" value="C:plasma membrane"/>
    <property type="evidence" value="ECO:0007669"/>
    <property type="project" value="UniProtKB-SubCell"/>
</dbReference>
<dbReference type="Pfam" id="PF08263">
    <property type="entry name" value="LRRNT_2"/>
    <property type="match status" value="1"/>
</dbReference>
<evidence type="ECO:0000256" key="4">
    <source>
        <dbReference type="ARBA" id="ARBA00022614"/>
    </source>
</evidence>
<gene>
    <name evidence="14" type="ORF">URODEC1_LOCUS45835</name>
</gene>
<dbReference type="InterPro" id="IPR003591">
    <property type="entry name" value="Leu-rich_rpt_typical-subtyp"/>
</dbReference>
<keyword evidence="7" id="KW-0677">Repeat</keyword>
<evidence type="ECO:0000313" key="15">
    <source>
        <dbReference type="Proteomes" id="UP001497457"/>
    </source>
</evidence>
<evidence type="ECO:0008006" key="16">
    <source>
        <dbReference type="Google" id="ProtNLM"/>
    </source>
</evidence>
<comment type="subcellular location">
    <subcellularLocation>
        <location evidence="1">Cell membrane</location>
        <topology evidence="1">Single-pass type I membrane protein</topology>
    </subcellularLocation>
</comment>
<evidence type="ECO:0000256" key="1">
    <source>
        <dbReference type="ARBA" id="ARBA00004251"/>
    </source>
</evidence>
<evidence type="ECO:0000256" key="5">
    <source>
        <dbReference type="ARBA" id="ARBA00022692"/>
    </source>
</evidence>
<evidence type="ECO:0000256" key="2">
    <source>
        <dbReference type="ARBA" id="ARBA00009592"/>
    </source>
</evidence>
<feature type="signal peptide" evidence="11">
    <location>
        <begin position="1"/>
        <end position="27"/>
    </location>
</feature>
<keyword evidence="8" id="KW-1133">Transmembrane helix</keyword>
<evidence type="ECO:0000256" key="9">
    <source>
        <dbReference type="ARBA" id="ARBA00023136"/>
    </source>
</evidence>
<dbReference type="PANTHER" id="PTHR48063:SF31">
    <property type="entry name" value="OS01G0601700 PROTEIN"/>
    <property type="match status" value="1"/>
</dbReference>
<dbReference type="SMART" id="SM00369">
    <property type="entry name" value="LRR_TYP"/>
    <property type="match status" value="4"/>
</dbReference>
<accession>A0ABC8ZPZ3</accession>
<keyword evidence="6 11" id="KW-0732">Signal</keyword>
<dbReference type="InterPro" id="IPR032675">
    <property type="entry name" value="LRR_dom_sf"/>
</dbReference>
<dbReference type="SUPFAM" id="SSF52058">
    <property type="entry name" value="L domain-like"/>
    <property type="match status" value="1"/>
</dbReference>
<dbReference type="FunFam" id="3.80.10.10:FF:000649">
    <property type="entry name" value="Leucine Rich Repeat family protein"/>
    <property type="match status" value="1"/>
</dbReference>
<evidence type="ECO:0000259" key="12">
    <source>
        <dbReference type="Pfam" id="PF08263"/>
    </source>
</evidence>
<dbReference type="InterPro" id="IPR055414">
    <property type="entry name" value="LRR_R13L4/SHOC2-like"/>
</dbReference>
<dbReference type="Pfam" id="PF23598">
    <property type="entry name" value="LRR_14"/>
    <property type="match status" value="1"/>
</dbReference>
<evidence type="ECO:0000313" key="14">
    <source>
        <dbReference type="EMBL" id="CAL4962782.1"/>
    </source>
</evidence>
<evidence type="ECO:0000259" key="13">
    <source>
        <dbReference type="Pfam" id="PF23598"/>
    </source>
</evidence>
<dbReference type="InterPro" id="IPR046956">
    <property type="entry name" value="RLP23-like"/>
</dbReference>
<keyword evidence="9" id="KW-0472">Membrane</keyword>
<protein>
    <recommendedName>
        <fullName evidence="16">Leucine-rich repeat-containing N-terminal plant-type domain-containing protein</fullName>
    </recommendedName>
</protein>
<evidence type="ECO:0000256" key="3">
    <source>
        <dbReference type="ARBA" id="ARBA00022475"/>
    </source>
</evidence>
<feature type="chain" id="PRO_5044856760" description="Leucine-rich repeat-containing N-terminal plant-type domain-containing protein" evidence="11">
    <location>
        <begin position="28"/>
        <end position="394"/>
    </location>
</feature>
<dbReference type="Pfam" id="PF00560">
    <property type="entry name" value="LRR_1"/>
    <property type="match status" value="2"/>
</dbReference>
<evidence type="ECO:0000256" key="11">
    <source>
        <dbReference type="SAM" id="SignalP"/>
    </source>
</evidence>
<dbReference type="AlphaFoldDB" id="A0ABC8ZPZ3"/>
<proteinExistence type="inferred from homology"/>
<keyword evidence="15" id="KW-1185">Reference proteome</keyword>
<keyword evidence="10" id="KW-0325">Glycoprotein</keyword>
<dbReference type="Gene3D" id="3.80.10.10">
    <property type="entry name" value="Ribonuclease Inhibitor"/>
    <property type="match status" value="3"/>
</dbReference>
<keyword evidence="5" id="KW-0812">Transmembrane</keyword>
<dbReference type="EMBL" id="OZ075129">
    <property type="protein sequence ID" value="CAL4962782.1"/>
    <property type="molecule type" value="Genomic_DNA"/>
</dbReference>
<keyword evidence="4" id="KW-0433">Leucine-rich repeat</keyword>
<name>A0ABC8ZPZ3_9POAL</name>
<feature type="domain" description="Leucine-rich repeat-containing N-terminal plant-type" evidence="12">
    <location>
        <begin position="37"/>
        <end position="74"/>
    </location>
</feature>
<organism evidence="14 15">
    <name type="scientific">Urochloa decumbens</name>
    <dbReference type="NCBI Taxonomy" id="240449"/>
    <lineage>
        <taxon>Eukaryota</taxon>
        <taxon>Viridiplantae</taxon>
        <taxon>Streptophyta</taxon>
        <taxon>Embryophyta</taxon>
        <taxon>Tracheophyta</taxon>
        <taxon>Spermatophyta</taxon>
        <taxon>Magnoliopsida</taxon>
        <taxon>Liliopsida</taxon>
        <taxon>Poales</taxon>
        <taxon>Poaceae</taxon>
        <taxon>PACMAD clade</taxon>
        <taxon>Panicoideae</taxon>
        <taxon>Panicodae</taxon>
        <taxon>Paniceae</taxon>
        <taxon>Melinidinae</taxon>
        <taxon>Urochloa</taxon>
    </lineage>
</organism>
<evidence type="ECO:0000256" key="6">
    <source>
        <dbReference type="ARBA" id="ARBA00022729"/>
    </source>
</evidence>
<comment type="similarity">
    <text evidence="2">Belongs to the RLP family.</text>
</comment>
<dbReference type="PANTHER" id="PTHR48063">
    <property type="entry name" value="LRR RECEPTOR-LIKE KINASE"/>
    <property type="match status" value="1"/>
</dbReference>
<reference evidence="14" key="1">
    <citation type="submission" date="2024-10" db="EMBL/GenBank/DDBJ databases">
        <authorList>
            <person name="Ryan C."/>
        </authorList>
    </citation>
    <scope>NUCLEOTIDE SEQUENCE [LARGE SCALE GENOMIC DNA]</scope>
</reference>
<keyword evidence="3" id="KW-1003">Cell membrane</keyword>
<evidence type="ECO:0000256" key="10">
    <source>
        <dbReference type="ARBA" id="ARBA00023180"/>
    </source>
</evidence>
<feature type="domain" description="Disease resistance R13L4/SHOC-2-like LRR" evidence="13">
    <location>
        <begin position="105"/>
        <end position="276"/>
    </location>
</feature>